<protein>
    <submittedName>
        <fullName evidence="3">PspA/IM30 family protein</fullName>
    </submittedName>
</protein>
<keyword evidence="4" id="KW-1185">Reference proteome</keyword>
<name>A0A927CT96_9BACI</name>
<comment type="caution">
    <text evidence="3">The sequence shown here is derived from an EMBL/GenBank/DDBJ whole genome shotgun (WGS) entry which is preliminary data.</text>
</comment>
<evidence type="ECO:0000256" key="1">
    <source>
        <dbReference type="ARBA" id="ARBA00043985"/>
    </source>
</evidence>
<feature type="coiled-coil region" evidence="2">
    <location>
        <begin position="29"/>
        <end position="63"/>
    </location>
</feature>
<dbReference type="Pfam" id="PF04012">
    <property type="entry name" value="PspA_IM30"/>
    <property type="match status" value="1"/>
</dbReference>
<comment type="similarity">
    <text evidence="1">Belongs to the PspA/Vipp/IM30 family.</text>
</comment>
<sequence>MSNIFTRMVNSLTADVNELLDKKEESNPIKMLNQYLRQCEQEVEKVRQLVERQYRLKEELKREYAEAKRFYDKRAHQVEVASRAGEVELYDFALAEKNQYEERVARLETAIAEASKQLDELEFKYAEMKHKLKNMQLRRLELMGRENIARANQRINFVLDPEQKAQGKAGAKFEEMEYYMNRLEKKVETDYIRQTIDARIEELENKEKNNESNLTP</sequence>
<dbReference type="RefSeq" id="WP_190996574.1">
    <property type="nucleotide sequence ID" value="NZ_JACXSI010000002.1"/>
</dbReference>
<dbReference type="Proteomes" id="UP000602076">
    <property type="component" value="Unassembled WGS sequence"/>
</dbReference>
<reference evidence="3" key="1">
    <citation type="submission" date="2020-09" db="EMBL/GenBank/DDBJ databases">
        <title>Bacillus faecalis sp. nov., a moderately halophilic bacterium isolated from cow faeces.</title>
        <authorList>
            <person name="Jiang L."/>
            <person name="Lee J."/>
        </authorList>
    </citation>
    <scope>NUCLEOTIDE SEQUENCE</scope>
    <source>
        <strain evidence="3">AGMB 02131</strain>
    </source>
</reference>
<dbReference type="EMBL" id="JACXSI010000002">
    <property type="protein sequence ID" value="MBD3107026.1"/>
    <property type="molecule type" value="Genomic_DNA"/>
</dbReference>
<proteinExistence type="inferred from homology"/>
<accession>A0A927CT96</accession>
<dbReference type="PANTHER" id="PTHR31088:SF6">
    <property type="entry name" value="PHAGE SHOCK PROTEIN A"/>
    <property type="match status" value="1"/>
</dbReference>
<evidence type="ECO:0000256" key="2">
    <source>
        <dbReference type="SAM" id="Coils"/>
    </source>
</evidence>
<dbReference type="PANTHER" id="PTHR31088">
    <property type="entry name" value="MEMBRANE-ASSOCIATED PROTEIN VIPP1, CHLOROPLASTIC"/>
    <property type="match status" value="1"/>
</dbReference>
<evidence type="ECO:0000313" key="4">
    <source>
        <dbReference type="Proteomes" id="UP000602076"/>
    </source>
</evidence>
<dbReference type="AlphaFoldDB" id="A0A927CT96"/>
<feature type="coiled-coil region" evidence="2">
    <location>
        <begin position="90"/>
        <end position="138"/>
    </location>
</feature>
<gene>
    <name evidence="3" type="ORF">IEO70_01425</name>
</gene>
<keyword evidence="2" id="KW-0175">Coiled coil</keyword>
<dbReference type="InterPro" id="IPR007157">
    <property type="entry name" value="PspA_VIPP1"/>
</dbReference>
<organism evidence="3 4">
    <name type="scientific">Peribacillus faecalis</name>
    <dbReference type="NCBI Taxonomy" id="2772559"/>
    <lineage>
        <taxon>Bacteria</taxon>
        <taxon>Bacillati</taxon>
        <taxon>Bacillota</taxon>
        <taxon>Bacilli</taxon>
        <taxon>Bacillales</taxon>
        <taxon>Bacillaceae</taxon>
        <taxon>Peribacillus</taxon>
    </lineage>
</organism>
<evidence type="ECO:0000313" key="3">
    <source>
        <dbReference type="EMBL" id="MBD3107026.1"/>
    </source>
</evidence>